<proteinExistence type="inferred from homology"/>
<dbReference type="HOGENOM" id="CLU_3323861_0_0_5"/>
<dbReference type="Pfam" id="PF01722">
    <property type="entry name" value="BolA"/>
    <property type="match status" value="1"/>
</dbReference>
<dbReference type="EMBL" id="GL883077">
    <property type="protein sequence ID" value="EGF93025.1"/>
    <property type="molecule type" value="Genomic_DNA"/>
</dbReference>
<dbReference type="SUPFAM" id="SSF82657">
    <property type="entry name" value="BolA-like"/>
    <property type="match status" value="1"/>
</dbReference>
<reference evidence="3" key="1">
    <citation type="submission" date="2011-03" db="EMBL/GenBank/DDBJ databases">
        <title>Draft genome sequence of Brevundimonas diminuta.</title>
        <authorList>
            <person name="Brown P.J.B."/>
            <person name="Buechlein A."/>
            <person name="Hemmerich C."/>
            <person name="Brun Y.V."/>
        </authorList>
    </citation>
    <scope>NUCLEOTIDE SEQUENCE [LARGE SCALE GENOMIC DNA]</scope>
    <source>
        <strain evidence="3">C19</strain>
    </source>
</reference>
<accession>F4QIW2</accession>
<organism evidence="2 3">
    <name type="scientific">Asticcacaulis biprosthecium C19</name>
    <dbReference type="NCBI Taxonomy" id="715226"/>
    <lineage>
        <taxon>Bacteria</taxon>
        <taxon>Pseudomonadati</taxon>
        <taxon>Pseudomonadota</taxon>
        <taxon>Alphaproteobacteria</taxon>
        <taxon>Caulobacterales</taxon>
        <taxon>Caulobacteraceae</taxon>
        <taxon>Asticcacaulis</taxon>
    </lineage>
</organism>
<evidence type="ECO:0000313" key="2">
    <source>
        <dbReference type="EMBL" id="EGF93025.1"/>
    </source>
</evidence>
<dbReference type="AlphaFoldDB" id="F4QIW2"/>
<dbReference type="InterPro" id="IPR002634">
    <property type="entry name" value="BolA"/>
</dbReference>
<dbReference type="Gene3D" id="3.30.300.90">
    <property type="entry name" value="BolA-like"/>
    <property type="match status" value="1"/>
</dbReference>
<name>F4QIW2_9CAUL</name>
<comment type="similarity">
    <text evidence="1">Belongs to the BolA/IbaG family.</text>
</comment>
<evidence type="ECO:0008006" key="4">
    <source>
        <dbReference type="Google" id="ProtNLM"/>
    </source>
</evidence>
<evidence type="ECO:0000256" key="1">
    <source>
        <dbReference type="RuleBase" id="RU003860"/>
    </source>
</evidence>
<sequence>MARQRLVNAELAEELAGPVHALALKTLTLSEANAKSNG</sequence>
<dbReference type="InterPro" id="IPR036065">
    <property type="entry name" value="BolA-like_sf"/>
</dbReference>
<dbReference type="Proteomes" id="UP000006512">
    <property type="component" value="Unassembled WGS sequence"/>
</dbReference>
<evidence type="ECO:0000313" key="3">
    <source>
        <dbReference type="Proteomes" id="UP000006512"/>
    </source>
</evidence>
<protein>
    <recommendedName>
        <fullName evidence="4">BolA-like family protein</fullName>
    </recommendedName>
</protein>
<gene>
    <name evidence="2" type="ORF">ABI_14640</name>
</gene>
<dbReference type="STRING" id="715226.ABI_14640"/>
<keyword evidence="3" id="KW-1185">Reference proteome</keyword>